<dbReference type="EMBL" id="UINC01011295">
    <property type="protein sequence ID" value="SVA49907.1"/>
    <property type="molecule type" value="Genomic_DNA"/>
</dbReference>
<reference evidence="4" key="1">
    <citation type="submission" date="2018-05" db="EMBL/GenBank/DDBJ databases">
        <authorList>
            <person name="Lanie J.A."/>
            <person name="Ng W.-L."/>
            <person name="Kazmierczak K.M."/>
            <person name="Andrzejewski T.M."/>
            <person name="Davidsen T.M."/>
            <person name="Wayne K.J."/>
            <person name="Tettelin H."/>
            <person name="Glass J.I."/>
            <person name="Rusch D."/>
            <person name="Podicherti R."/>
            <person name="Tsui H.-C.T."/>
            <person name="Winkler M.E."/>
        </authorList>
    </citation>
    <scope>NUCLEOTIDE SEQUENCE</scope>
</reference>
<dbReference type="NCBIfam" id="NF003757">
    <property type="entry name" value="PRK05350.1"/>
    <property type="match status" value="1"/>
</dbReference>
<dbReference type="Gene3D" id="1.10.1200.10">
    <property type="entry name" value="ACP-like"/>
    <property type="match status" value="1"/>
</dbReference>
<dbReference type="InterPro" id="IPR009081">
    <property type="entry name" value="PP-bd_ACP"/>
</dbReference>
<keyword evidence="1" id="KW-0596">Phosphopantetheine</keyword>
<proteinExistence type="inferred from homology"/>
<dbReference type="AlphaFoldDB" id="A0A381WD66"/>
<evidence type="ECO:0000256" key="2">
    <source>
        <dbReference type="ARBA" id="ARBA00022553"/>
    </source>
</evidence>
<dbReference type="SUPFAM" id="SSF47336">
    <property type="entry name" value="ACP-like"/>
    <property type="match status" value="1"/>
</dbReference>
<keyword evidence="2" id="KW-0597">Phosphoprotein</keyword>
<dbReference type="Pfam" id="PF00550">
    <property type="entry name" value="PP-binding"/>
    <property type="match status" value="1"/>
</dbReference>
<dbReference type="InterPro" id="IPR003231">
    <property type="entry name" value="ACP"/>
</dbReference>
<protein>
    <recommendedName>
        <fullName evidence="3">Carrier domain-containing protein</fullName>
    </recommendedName>
</protein>
<dbReference type="PROSITE" id="PS50075">
    <property type="entry name" value="CARRIER"/>
    <property type="match status" value="1"/>
</dbReference>
<evidence type="ECO:0000256" key="1">
    <source>
        <dbReference type="ARBA" id="ARBA00022450"/>
    </source>
</evidence>
<gene>
    <name evidence="4" type="ORF">METZ01_LOCUS102761</name>
</gene>
<organism evidence="4">
    <name type="scientific">marine metagenome</name>
    <dbReference type="NCBI Taxonomy" id="408172"/>
    <lineage>
        <taxon>unclassified sequences</taxon>
        <taxon>metagenomes</taxon>
        <taxon>ecological metagenomes</taxon>
    </lineage>
</organism>
<feature type="domain" description="Carrier" evidence="3">
    <location>
        <begin position="4"/>
        <end position="79"/>
    </location>
</feature>
<dbReference type="HAMAP" id="MF_01217">
    <property type="entry name" value="Acyl_carrier"/>
    <property type="match status" value="1"/>
</dbReference>
<name>A0A381WD66_9ZZZZ</name>
<accession>A0A381WD66</accession>
<dbReference type="GO" id="GO:0006633">
    <property type="term" value="P:fatty acid biosynthetic process"/>
    <property type="evidence" value="ECO:0007669"/>
    <property type="project" value="InterPro"/>
</dbReference>
<dbReference type="NCBIfam" id="NF002150">
    <property type="entry name" value="PRK00982.1-4"/>
    <property type="match status" value="1"/>
</dbReference>
<sequence length="89" mass="10385">MNKEEILYKVEDVIVDLLAIDRALIKPETKLFEDLDFDSIDAIELILQLEEKYDEKISADKLKSARTIQDVVDCLYELLRAREEEVIAK</sequence>
<evidence type="ECO:0000313" key="4">
    <source>
        <dbReference type="EMBL" id="SVA49907.1"/>
    </source>
</evidence>
<evidence type="ECO:0000259" key="3">
    <source>
        <dbReference type="PROSITE" id="PS50075"/>
    </source>
</evidence>
<dbReference type="InterPro" id="IPR036736">
    <property type="entry name" value="ACP-like_sf"/>
</dbReference>